<comment type="caution">
    <text evidence="5">The sequence shown here is derived from an EMBL/GenBank/DDBJ whole genome shotgun (WGS) entry which is preliminary data.</text>
</comment>
<dbReference type="InterPro" id="IPR050221">
    <property type="entry name" value="26S_Proteasome_ATPase"/>
</dbReference>
<dbReference type="PANTHER" id="PTHR23073">
    <property type="entry name" value="26S PROTEASOME REGULATORY SUBUNIT"/>
    <property type="match status" value="1"/>
</dbReference>
<dbReference type="SMART" id="SM00382">
    <property type="entry name" value="AAA"/>
    <property type="match status" value="1"/>
</dbReference>
<evidence type="ECO:0000313" key="6">
    <source>
        <dbReference type="Proteomes" id="UP001419910"/>
    </source>
</evidence>
<dbReference type="InterPro" id="IPR003959">
    <property type="entry name" value="ATPase_AAA_core"/>
</dbReference>
<keyword evidence="3 5" id="KW-0067">ATP-binding</keyword>
<dbReference type="InterPro" id="IPR027417">
    <property type="entry name" value="P-loop_NTPase"/>
</dbReference>
<dbReference type="SUPFAM" id="SSF52540">
    <property type="entry name" value="P-loop containing nucleoside triphosphate hydrolases"/>
    <property type="match status" value="1"/>
</dbReference>
<organism evidence="5 6">
    <name type="scientific">Sphingomonas oligophenolica</name>
    <dbReference type="NCBI Taxonomy" id="301154"/>
    <lineage>
        <taxon>Bacteria</taxon>
        <taxon>Pseudomonadati</taxon>
        <taxon>Pseudomonadota</taxon>
        <taxon>Alphaproteobacteria</taxon>
        <taxon>Sphingomonadales</taxon>
        <taxon>Sphingomonadaceae</taxon>
        <taxon>Sphingomonas</taxon>
    </lineage>
</organism>
<protein>
    <submittedName>
        <fullName evidence="5">ATP-binding protein</fullName>
    </submittedName>
</protein>
<evidence type="ECO:0000256" key="3">
    <source>
        <dbReference type="ARBA" id="ARBA00022840"/>
    </source>
</evidence>
<dbReference type="Gene3D" id="3.40.50.300">
    <property type="entry name" value="P-loop containing nucleotide triphosphate hydrolases"/>
    <property type="match status" value="1"/>
</dbReference>
<feature type="domain" description="AAA+ ATPase" evidence="4">
    <location>
        <begin position="428"/>
        <end position="560"/>
    </location>
</feature>
<dbReference type="EMBL" id="JBDIME010000019">
    <property type="protein sequence ID" value="MEN2791678.1"/>
    <property type="molecule type" value="Genomic_DNA"/>
</dbReference>
<reference evidence="5 6" key="1">
    <citation type="submission" date="2024-05" db="EMBL/GenBank/DDBJ databases">
        <authorList>
            <person name="Liu Q."/>
            <person name="Xin Y.-H."/>
        </authorList>
    </citation>
    <scope>NUCLEOTIDE SEQUENCE [LARGE SCALE GENOMIC DNA]</scope>
    <source>
        <strain evidence="5 6">CGMCC 1.10181</strain>
    </source>
</reference>
<keyword evidence="2" id="KW-0547">Nucleotide-binding</keyword>
<evidence type="ECO:0000256" key="2">
    <source>
        <dbReference type="ARBA" id="ARBA00022741"/>
    </source>
</evidence>
<dbReference type="InterPro" id="IPR003593">
    <property type="entry name" value="AAA+_ATPase"/>
</dbReference>
<evidence type="ECO:0000256" key="1">
    <source>
        <dbReference type="ARBA" id="ARBA00006914"/>
    </source>
</evidence>
<dbReference type="GO" id="GO:0005524">
    <property type="term" value="F:ATP binding"/>
    <property type="evidence" value="ECO:0007669"/>
    <property type="project" value="UniProtKB-KW"/>
</dbReference>
<name>A0ABU9Y788_9SPHN</name>
<evidence type="ECO:0000313" key="5">
    <source>
        <dbReference type="EMBL" id="MEN2791678.1"/>
    </source>
</evidence>
<dbReference type="RefSeq" id="WP_345840505.1">
    <property type="nucleotide sequence ID" value="NZ_JBDIME010000019.1"/>
</dbReference>
<dbReference type="CDD" id="cd19481">
    <property type="entry name" value="RecA-like_protease"/>
    <property type="match status" value="1"/>
</dbReference>
<dbReference type="Pfam" id="PF00004">
    <property type="entry name" value="AAA"/>
    <property type="match status" value="1"/>
</dbReference>
<evidence type="ECO:0000259" key="4">
    <source>
        <dbReference type="SMART" id="SM00382"/>
    </source>
</evidence>
<keyword evidence="6" id="KW-1185">Reference proteome</keyword>
<gene>
    <name evidence="5" type="ORF">ABC974_18755</name>
</gene>
<sequence>MPRGAASHFRLTLFATVLRLAELCAPGEQPAFLADYLDECAMLWGTPRPPDAATWNSAVDRWASDQPDLPFARLASGFPALHRQLLATIALIEEDPRFASLIEPEGGFATLGGLTALWREAVPLRDGSAVRDLLLEMVAAGVVTVANAEAARIEWQLRLSHPIHDLLSGAIPRLDGAIFEPCAILPEPSGWIGEGDPAALAAMLTANRAALLLVRGPRNNGRKTLLRAAARAAGLNVLALAPATIADPTRWRTAGALAHAGNALVLVELETGPAETVDLPQHPLFAGPIGVVTGMTGGVRAPGALPTIGLHLAIPDAALREAHWRSVGFTPLAESLGTLSLTSGNIRRAAVGAASRAALAGRAVPGQSDVMRALRDLRDAGLDALATPIDLTAPPEPLHLDIGDQTEFDALLLRCRHREQLGDPGGGRGVRALFAGPSGTGKTLAARHIAAALDKDLYRIDLSATVSKFIGETEKSLERALSAAESLNIVLLLDEGDALMARRTDVSSSNDRYANLETNFLLQRIESFDGILLVTSNDADRIDPAFSRRMDAVLAFRPPDEIRRHGILRQLLGEHRVSPGLLQDIACRCALSGGQLRNIALHARLLALDTGAPISDIELRQAVVREYRKTGDYCPLKLPLLAVG</sequence>
<proteinExistence type="inferred from homology"/>
<accession>A0ABU9Y788</accession>
<dbReference type="Proteomes" id="UP001419910">
    <property type="component" value="Unassembled WGS sequence"/>
</dbReference>
<comment type="similarity">
    <text evidence="1">Belongs to the AAA ATPase family.</text>
</comment>